<evidence type="ECO:0000256" key="1">
    <source>
        <dbReference type="SAM" id="SignalP"/>
    </source>
</evidence>
<evidence type="ECO:0000313" key="3">
    <source>
        <dbReference type="Proteomes" id="UP001183420"/>
    </source>
</evidence>
<dbReference type="Pfam" id="PF01547">
    <property type="entry name" value="SBP_bac_1"/>
    <property type="match status" value="1"/>
</dbReference>
<organism evidence="2 3">
    <name type="scientific">Streptomyces millisiae</name>
    <dbReference type="NCBI Taxonomy" id="3075542"/>
    <lineage>
        <taxon>Bacteria</taxon>
        <taxon>Bacillati</taxon>
        <taxon>Actinomycetota</taxon>
        <taxon>Actinomycetes</taxon>
        <taxon>Kitasatosporales</taxon>
        <taxon>Streptomycetaceae</taxon>
        <taxon>Streptomyces</taxon>
    </lineage>
</organism>
<evidence type="ECO:0000313" key="2">
    <source>
        <dbReference type="EMBL" id="MDT0317728.1"/>
    </source>
</evidence>
<feature type="signal peptide" evidence="1">
    <location>
        <begin position="1"/>
        <end position="31"/>
    </location>
</feature>
<dbReference type="InterPro" id="IPR006059">
    <property type="entry name" value="SBP"/>
</dbReference>
<sequence length="446" mass="46768">MNVPFPGPPSRPSRAVTALAALTVVSLGLSACSPGDLGSSGDGEGITLTYLIPNGPEDVALAEALVEGFSAANPDITVEVETRPGGGDGDNLIKTRLATGEMTDVFLYNTGSLFQAIHPDRNLVPVTGEEWVEGLDDSFLPTVTAGDEVYGPPIGSAMGGGVLYNRTVYAELGLEVPRTWEQFMANNAAIAETGAAPVIQTYGDTWTSQLFVLGDFHNVAAAEPDFAESYTANEAKFATSPAAIRGFEHLQEVAEAGYLNEDFAAATYEDGLRMVAEGTGAHYPMLTNAISPMVEAVPEAAEDVGFFALPGDDEAGNGLTMWAPSGVYIPNTTEGEQREAALRFLAFIASPEGCDAQTRGQTPSGPYLVAGCELPADVPTSVTDVQAYFDEGRVSPALEFLSPIKGPALEQITVEVGSGIRTAASGARLYDDDVEKQAQQLGLEGW</sequence>
<dbReference type="EMBL" id="JAVREM010000003">
    <property type="protein sequence ID" value="MDT0317728.1"/>
    <property type="molecule type" value="Genomic_DNA"/>
</dbReference>
<dbReference type="Gene3D" id="3.40.190.10">
    <property type="entry name" value="Periplasmic binding protein-like II"/>
    <property type="match status" value="2"/>
</dbReference>
<gene>
    <name evidence="2" type="ORF">RNC47_05145</name>
</gene>
<accession>A0ABU2LKZ8</accession>
<comment type="caution">
    <text evidence="2">The sequence shown here is derived from an EMBL/GenBank/DDBJ whole genome shotgun (WGS) entry which is preliminary data.</text>
</comment>
<dbReference type="PANTHER" id="PTHR43649">
    <property type="entry name" value="ARABINOSE-BINDING PROTEIN-RELATED"/>
    <property type="match status" value="1"/>
</dbReference>
<keyword evidence="1" id="KW-0732">Signal</keyword>
<dbReference type="RefSeq" id="WP_311595882.1">
    <property type="nucleotide sequence ID" value="NZ_JAVREM010000003.1"/>
</dbReference>
<reference evidence="3" key="1">
    <citation type="submission" date="2023-07" db="EMBL/GenBank/DDBJ databases">
        <title>30 novel species of actinomycetes from the DSMZ collection.</title>
        <authorList>
            <person name="Nouioui I."/>
        </authorList>
    </citation>
    <scope>NUCLEOTIDE SEQUENCE [LARGE SCALE GENOMIC DNA]</scope>
    <source>
        <strain evidence="3">DSM 44918</strain>
    </source>
</reference>
<dbReference type="InterPro" id="IPR050490">
    <property type="entry name" value="Bact_solute-bd_prot1"/>
</dbReference>
<feature type="chain" id="PRO_5045528659" evidence="1">
    <location>
        <begin position="32"/>
        <end position="446"/>
    </location>
</feature>
<dbReference type="SUPFAM" id="SSF53850">
    <property type="entry name" value="Periplasmic binding protein-like II"/>
    <property type="match status" value="1"/>
</dbReference>
<dbReference type="Proteomes" id="UP001183420">
    <property type="component" value="Unassembled WGS sequence"/>
</dbReference>
<keyword evidence="3" id="KW-1185">Reference proteome</keyword>
<proteinExistence type="predicted"/>
<name>A0ABU2LKZ8_9ACTN</name>
<protein>
    <submittedName>
        <fullName evidence="2">Extracellular solute-binding protein</fullName>
    </submittedName>
</protein>